<comment type="caution">
    <text evidence="1">The sequence shown here is derived from an EMBL/GenBank/DDBJ whole genome shotgun (WGS) entry which is preliminary data.</text>
</comment>
<organism evidence="1">
    <name type="scientific">marine sediment metagenome</name>
    <dbReference type="NCBI Taxonomy" id="412755"/>
    <lineage>
        <taxon>unclassified sequences</taxon>
        <taxon>metagenomes</taxon>
        <taxon>ecological metagenomes</taxon>
    </lineage>
</organism>
<accession>A0A0F9B5B4</accession>
<reference evidence="1" key="1">
    <citation type="journal article" date="2015" name="Nature">
        <title>Complex archaea that bridge the gap between prokaryotes and eukaryotes.</title>
        <authorList>
            <person name="Spang A."/>
            <person name="Saw J.H."/>
            <person name="Jorgensen S.L."/>
            <person name="Zaremba-Niedzwiedzka K."/>
            <person name="Martijn J."/>
            <person name="Lind A.E."/>
            <person name="van Eijk R."/>
            <person name="Schleper C."/>
            <person name="Guy L."/>
            <person name="Ettema T.J."/>
        </authorList>
    </citation>
    <scope>NUCLEOTIDE SEQUENCE</scope>
</reference>
<evidence type="ECO:0000313" key="1">
    <source>
        <dbReference type="EMBL" id="KKL09002.1"/>
    </source>
</evidence>
<proteinExistence type="predicted"/>
<dbReference type="AlphaFoldDB" id="A0A0F9B5B4"/>
<dbReference type="EMBL" id="LAZR01042657">
    <property type="protein sequence ID" value="KKL09002.1"/>
    <property type="molecule type" value="Genomic_DNA"/>
</dbReference>
<sequence length="79" mass="9599">MQKFELTRNQILKIYKDRNWLIFEPDLHRAEVTAHEAQRELFKWQEGACDEHFDSLIPRVDCPHCQLLMRKHFGLYKEG</sequence>
<gene>
    <name evidence="1" type="ORF">LCGC14_2570230</name>
</gene>
<name>A0A0F9B5B4_9ZZZZ</name>
<protein>
    <submittedName>
        <fullName evidence="1">Uncharacterized protein</fullName>
    </submittedName>
</protein>